<dbReference type="Proteomes" id="UP000485562">
    <property type="component" value="Unassembled WGS sequence"/>
</dbReference>
<protein>
    <submittedName>
        <fullName evidence="1">Uncharacterized protein</fullName>
    </submittedName>
</protein>
<evidence type="ECO:0000313" key="1">
    <source>
        <dbReference type="EMBL" id="OQB74148.1"/>
    </source>
</evidence>
<reference evidence="1" key="1">
    <citation type="submission" date="2017-02" db="EMBL/GenBank/DDBJ databases">
        <title>Delving into the versatile metabolic prowess of the omnipresent phylum Bacteroidetes.</title>
        <authorList>
            <person name="Nobu M.K."/>
            <person name="Mei R."/>
            <person name="Narihiro T."/>
            <person name="Kuroda K."/>
            <person name="Liu W.-T."/>
        </authorList>
    </citation>
    <scope>NUCLEOTIDE SEQUENCE</scope>
    <source>
        <strain evidence="1">ADurb.Bin131</strain>
    </source>
</reference>
<name>A0A1V6CB81_UNCT6</name>
<sequence length="33" mass="3602">MKFGYFAVIGADINKSTEIHFGQILECALGDGR</sequence>
<accession>A0A1V6CB81</accession>
<comment type="caution">
    <text evidence="1">The sequence shown here is derived from an EMBL/GenBank/DDBJ whole genome shotgun (WGS) entry which is preliminary data.</text>
</comment>
<proteinExistence type="predicted"/>
<dbReference type="AlphaFoldDB" id="A0A1V6CB81"/>
<gene>
    <name evidence="1" type="ORF">BWX89_00628</name>
</gene>
<dbReference type="EMBL" id="MWDQ01000050">
    <property type="protein sequence ID" value="OQB74148.1"/>
    <property type="molecule type" value="Genomic_DNA"/>
</dbReference>
<organism evidence="1">
    <name type="scientific">candidate division TA06 bacterium ADurb.Bin131</name>
    <dbReference type="NCBI Taxonomy" id="1852827"/>
    <lineage>
        <taxon>Bacteria</taxon>
        <taxon>Bacteria division TA06</taxon>
    </lineage>
</organism>